<dbReference type="EMBL" id="AUVB01000028">
    <property type="protein sequence ID" value="KGE04376.1"/>
    <property type="molecule type" value="Genomic_DNA"/>
</dbReference>
<comment type="similarity">
    <text evidence="2 10">Belongs to the acyl-CoA dehydrogenase family.</text>
</comment>
<evidence type="ECO:0000256" key="8">
    <source>
        <dbReference type="ARBA" id="ARBA00066694"/>
    </source>
</evidence>
<dbReference type="InterPro" id="IPR006091">
    <property type="entry name" value="Acyl-CoA_Oxase/DH_mid-dom"/>
</dbReference>
<keyword evidence="4 10" id="KW-0274">FAD</keyword>
<evidence type="ECO:0000256" key="3">
    <source>
        <dbReference type="ARBA" id="ARBA00022630"/>
    </source>
</evidence>
<evidence type="ECO:0000313" key="15">
    <source>
        <dbReference type="EMBL" id="KGE04376.1"/>
    </source>
</evidence>
<evidence type="ECO:0000259" key="14">
    <source>
        <dbReference type="Pfam" id="PF12806"/>
    </source>
</evidence>
<dbReference type="InterPro" id="IPR009075">
    <property type="entry name" value="AcylCo_DH/oxidase_C"/>
</dbReference>
<dbReference type="InterPro" id="IPR025878">
    <property type="entry name" value="Acyl-CoA_dh-like_C_dom"/>
</dbReference>
<dbReference type="PATRIC" id="fig|1265313.6.peg.1047"/>
<evidence type="ECO:0000256" key="9">
    <source>
        <dbReference type="ARBA" id="ARBA00069043"/>
    </source>
</evidence>
<dbReference type="Pfam" id="PF02770">
    <property type="entry name" value="Acyl-CoA_dh_M"/>
    <property type="match status" value="1"/>
</dbReference>
<feature type="domain" description="Acyl-CoA dehydrogenase/oxidase C-terminal" evidence="11">
    <location>
        <begin position="283"/>
        <end position="446"/>
    </location>
</feature>
<dbReference type="InterPro" id="IPR009100">
    <property type="entry name" value="AcylCoA_DH/oxidase_NM_dom_sf"/>
</dbReference>
<comment type="catalytic activity">
    <reaction evidence="6">
        <text>3-(methylsulfanyl)propanoyl-CoA + oxidized [electron-transfer flavoprotein] + H(+) = 3-(methylsulfanyl)acryloyl-CoA + reduced [electron-transfer flavoprotein]</text>
        <dbReference type="Rhea" id="RHEA:52612"/>
        <dbReference type="Rhea" id="RHEA-COMP:10685"/>
        <dbReference type="Rhea" id="RHEA-COMP:10686"/>
        <dbReference type="ChEBI" id="CHEBI:15378"/>
        <dbReference type="ChEBI" id="CHEBI:57692"/>
        <dbReference type="ChEBI" id="CHEBI:58307"/>
        <dbReference type="ChEBI" id="CHEBI:82815"/>
        <dbReference type="ChEBI" id="CHEBI:84994"/>
        <dbReference type="EC" id="1.3.99.41"/>
    </reaction>
    <physiologicalReaction direction="left-to-right" evidence="6">
        <dbReference type="Rhea" id="RHEA:52613"/>
    </physiologicalReaction>
</comment>
<comment type="cofactor">
    <cofactor evidence="1 10">
        <name>FAD</name>
        <dbReference type="ChEBI" id="CHEBI:57692"/>
    </cofactor>
</comment>
<organism evidence="15 16">
    <name type="scientific">Pseudohaliea rubra DSM 19751</name>
    <dbReference type="NCBI Taxonomy" id="1265313"/>
    <lineage>
        <taxon>Bacteria</taxon>
        <taxon>Pseudomonadati</taxon>
        <taxon>Pseudomonadota</taxon>
        <taxon>Gammaproteobacteria</taxon>
        <taxon>Cellvibrionales</taxon>
        <taxon>Halieaceae</taxon>
        <taxon>Pseudohaliea</taxon>
    </lineage>
</organism>
<dbReference type="InterPro" id="IPR052166">
    <property type="entry name" value="Diverse_Acyl-CoA_DH"/>
</dbReference>
<dbReference type="EC" id="1.3.99.41" evidence="8"/>
<dbReference type="InterPro" id="IPR046373">
    <property type="entry name" value="Acyl-CoA_Oxase/DH_mid-dom_sf"/>
</dbReference>
<proteinExistence type="inferred from homology"/>
<dbReference type="Pfam" id="PF12806">
    <property type="entry name" value="Acyl-CoA_dh_C"/>
    <property type="match status" value="1"/>
</dbReference>
<evidence type="ECO:0000256" key="2">
    <source>
        <dbReference type="ARBA" id="ARBA00009347"/>
    </source>
</evidence>
<dbReference type="SUPFAM" id="SSF56645">
    <property type="entry name" value="Acyl-CoA dehydrogenase NM domain-like"/>
    <property type="match status" value="1"/>
</dbReference>
<keyword evidence="16" id="KW-1185">Reference proteome</keyword>
<evidence type="ECO:0000259" key="11">
    <source>
        <dbReference type="Pfam" id="PF00441"/>
    </source>
</evidence>
<dbReference type="FunFam" id="2.40.110.10:FF:000031">
    <property type="entry name" value="Acyl-CoA dehydrogenase, putative"/>
    <property type="match status" value="1"/>
</dbReference>
<reference evidence="15 16" key="1">
    <citation type="journal article" date="2014" name="Genome Announc.">
        <title>Genome Sequence of Gammaproteobacterial Pseudohaliea rubra Type Strain DSM 19751, Isolated from Coastal Seawater of the Mediterranean Sea.</title>
        <authorList>
            <person name="Spring S."/>
            <person name="Fiebig A."/>
            <person name="Riedel T."/>
            <person name="Goker M."/>
            <person name="Klenk H.P."/>
        </authorList>
    </citation>
    <scope>NUCLEOTIDE SEQUENCE [LARGE SCALE GENOMIC DNA]</scope>
    <source>
        <strain evidence="15 16">DSM 19751</strain>
    </source>
</reference>
<dbReference type="RefSeq" id="WP_084592462.1">
    <property type="nucleotide sequence ID" value="NZ_KN234752.1"/>
</dbReference>
<evidence type="ECO:0000313" key="16">
    <source>
        <dbReference type="Proteomes" id="UP000029640"/>
    </source>
</evidence>
<dbReference type="PANTHER" id="PTHR42803:SF1">
    <property type="entry name" value="BROAD-SPECIFICITY LINEAR ACYL-COA DEHYDROGENASE FADE5"/>
    <property type="match status" value="1"/>
</dbReference>
<keyword evidence="5 10" id="KW-0560">Oxidoreductase</keyword>
<dbReference type="OrthoDB" id="9807883at2"/>
<dbReference type="PANTHER" id="PTHR42803">
    <property type="entry name" value="ACYL-COA DEHYDROGENASE"/>
    <property type="match status" value="1"/>
</dbReference>
<dbReference type="Gene3D" id="2.40.110.10">
    <property type="entry name" value="Butyryl-CoA Dehydrogenase, subunit A, domain 2"/>
    <property type="match status" value="1"/>
</dbReference>
<dbReference type="InterPro" id="IPR037069">
    <property type="entry name" value="AcylCoA_DH/ox_N_sf"/>
</dbReference>
<evidence type="ECO:0000256" key="10">
    <source>
        <dbReference type="RuleBase" id="RU362125"/>
    </source>
</evidence>
<comment type="caution">
    <text evidence="15">The sequence shown here is derived from an EMBL/GenBank/DDBJ whole genome shotgun (WGS) entry which is preliminary data.</text>
</comment>
<dbReference type="Gene3D" id="1.20.140.10">
    <property type="entry name" value="Butyryl-CoA Dehydrogenase, subunit A, domain 3"/>
    <property type="match status" value="1"/>
</dbReference>
<evidence type="ECO:0000256" key="5">
    <source>
        <dbReference type="ARBA" id="ARBA00023002"/>
    </source>
</evidence>
<dbReference type="InterPro" id="IPR013786">
    <property type="entry name" value="AcylCoA_DH/ox_N"/>
</dbReference>
<dbReference type="STRING" id="1265313.HRUBRA_01062"/>
<dbReference type="eggNOG" id="COG1960">
    <property type="taxonomic scope" value="Bacteria"/>
</dbReference>
<protein>
    <recommendedName>
        <fullName evidence="9">3-methylmercaptopropionyl-CoA dehydrogenase</fullName>
        <ecNumber evidence="8">1.3.99.41</ecNumber>
    </recommendedName>
</protein>
<keyword evidence="3 10" id="KW-0285">Flavoprotein</keyword>
<dbReference type="InterPro" id="IPR036250">
    <property type="entry name" value="AcylCo_DH-like_C"/>
</dbReference>
<dbReference type="SUPFAM" id="SSF47203">
    <property type="entry name" value="Acyl-CoA dehydrogenase C-terminal domain-like"/>
    <property type="match status" value="1"/>
</dbReference>
<dbReference type="Gene3D" id="1.10.540.10">
    <property type="entry name" value="Acyl-CoA dehydrogenase/oxidase, N-terminal domain"/>
    <property type="match status" value="1"/>
</dbReference>
<sequence length="610" mass="65146">MIQYRCPLRDFEFALYEVLGYEQHLATLQGPVTPERADARAILEAAAAFAEKRLVPINQSGDAEGCRLLDDHVQTPAGFREAYAQYRDGGWTGLSRAPEWGGSGLPASLGVAVTEVFATANWSWSMYPGLASGAMDTLEAFGTAAQQARYLPPLVSGQWTATMCLTEPQCGSDLAQVRMQATPDPAGHYRLNGSKIFITAGDHDLAENIVHIVLARLPDGPAGTRGLSLFVVPKHLPNVDGSLGRRNGVRCGGLEEKMGLKASATCTLHFDDAEAELLGEPHRGLECMFVFMNAARIGAGQQGVVHAELGYQNALAYTHERLAMRAPGGNSGPAPIILHADVRRMLLLQRAIAEGGRLLVLEAACLLDTAAFGRDEARGTAARDRLAFLTPIIKGFLTELGIEAADLALQCLGGHGYIREWGLEQNLRDARIATIYEGTTGIQALDLLGRKVVRDGAQAVQREAQTIAGSCERAGRHPQLADAARTLRDELFRWVAMSESLVSDAGDDPLVVPAAATDYLMYSGYLLLGHGWLRAADAAAGAIAAGCGDVHHESKLATATFYFARIFPRVVALREMIGAGPEALVAAADPALRPAEREPSGPPIAAMSRA</sequence>
<feature type="domain" description="Acyl-CoA oxidase/dehydrogenase middle" evidence="12">
    <location>
        <begin position="163"/>
        <end position="272"/>
    </location>
</feature>
<evidence type="ECO:0000256" key="4">
    <source>
        <dbReference type="ARBA" id="ARBA00022827"/>
    </source>
</evidence>
<dbReference type="HOGENOM" id="CLU_018204_12_2_6"/>
<accession>A0A095XXC7</accession>
<dbReference type="AlphaFoldDB" id="A0A095XXC7"/>
<evidence type="ECO:0000259" key="13">
    <source>
        <dbReference type="Pfam" id="PF02771"/>
    </source>
</evidence>
<dbReference type="GO" id="GO:0050660">
    <property type="term" value="F:flavin adenine dinucleotide binding"/>
    <property type="evidence" value="ECO:0007669"/>
    <property type="project" value="InterPro"/>
</dbReference>
<dbReference type="Proteomes" id="UP000029640">
    <property type="component" value="Unassembled WGS sequence"/>
</dbReference>
<dbReference type="Pfam" id="PF00441">
    <property type="entry name" value="Acyl-CoA_dh_1"/>
    <property type="match status" value="1"/>
</dbReference>
<evidence type="ECO:0000256" key="7">
    <source>
        <dbReference type="ARBA" id="ARBA00058683"/>
    </source>
</evidence>
<feature type="domain" description="Acyl-CoA dehydrogenase/oxidase N-terminal" evidence="13">
    <location>
        <begin position="38"/>
        <end position="158"/>
    </location>
</feature>
<dbReference type="GO" id="GO:0016627">
    <property type="term" value="F:oxidoreductase activity, acting on the CH-CH group of donors"/>
    <property type="evidence" value="ECO:0007669"/>
    <property type="project" value="InterPro"/>
</dbReference>
<comment type="function">
    <text evidence="7">Involved in the assimilation of dimethylsulphoniopropionate (DMSP), an important compound in the fixation of carbon in marine phytoplankton, by mediating the conversion of 3-(methylthio)propanoyl-CoA (MMPA-CoA) to 3-(methylthio)acryloyl-CoA (MTA-CoA).</text>
</comment>
<name>A0A095XXC7_9GAMM</name>
<evidence type="ECO:0000256" key="1">
    <source>
        <dbReference type="ARBA" id="ARBA00001974"/>
    </source>
</evidence>
<dbReference type="Pfam" id="PF02771">
    <property type="entry name" value="Acyl-CoA_dh_N"/>
    <property type="match status" value="1"/>
</dbReference>
<gene>
    <name evidence="15" type="ORF">HRUBRA_01062</name>
</gene>
<evidence type="ECO:0000259" key="12">
    <source>
        <dbReference type="Pfam" id="PF02770"/>
    </source>
</evidence>
<evidence type="ECO:0000256" key="6">
    <source>
        <dbReference type="ARBA" id="ARBA00051388"/>
    </source>
</evidence>
<feature type="domain" description="Acetyl-CoA dehydrogenase-like C-terminal" evidence="14">
    <location>
        <begin position="466"/>
        <end position="586"/>
    </location>
</feature>